<evidence type="ECO:0000256" key="6">
    <source>
        <dbReference type="ARBA" id="ARBA00023159"/>
    </source>
</evidence>
<comment type="function">
    <text evidence="8">Functions in complex with FlhC as a master transcriptional regulator that regulates transcription of several flagellar and non-flagellar operons by binding to their promoter region. Activates expression of class 2 flagellar genes, including fliA, which is a flagellum-specific sigma factor that turns on the class 3 genes. Also regulates genes whose products function in a variety of physiological pathways.</text>
</comment>
<organism evidence="9 10">
    <name type="scientific">Burkholderia humptydooensis</name>
    <dbReference type="NCBI Taxonomy" id="430531"/>
    <lineage>
        <taxon>Bacteria</taxon>
        <taxon>Pseudomonadati</taxon>
        <taxon>Pseudomonadota</taxon>
        <taxon>Betaproteobacteria</taxon>
        <taxon>Burkholderiales</taxon>
        <taxon>Burkholderiaceae</taxon>
        <taxon>Burkholderia</taxon>
        <taxon>pseudomallei group</taxon>
    </lineage>
</organism>
<evidence type="ECO:0000256" key="5">
    <source>
        <dbReference type="ARBA" id="ARBA00023157"/>
    </source>
</evidence>
<sequence length="77" mass="8927">MEEETDVLEEIAEFNRRYLRLARRLLCEDNERARTMLGISNELAIWLDTLTPAQLERLMDGGELVCQFRADAMPGRA</sequence>
<evidence type="ECO:0000256" key="1">
    <source>
        <dbReference type="ARBA" id="ARBA00022490"/>
    </source>
</evidence>
<dbReference type="GO" id="GO:0045893">
    <property type="term" value="P:positive regulation of DNA-templated transcription"/>
    <property type="evidence" value="ECO:0007669"/>
    <property type="project" value="InterPro"/>
</dbReference>
<keyword evidence="9" id="KW-0966">Cell projection</keyword>
<keyword evidence="3" id="KW-0805">Transcription regulation</keyword>
<dbReference type="RefSeq" id="WP_006025425.1">
    <property type="nucleotide sequence ID" value="NZ_CM003626.1"/>
</dbReference>
<dbReference type="AlphaFoldDB" id="A0A7U4P298"/>
<accession>A0A7T2WYS6</accession>
<keyword evidence="7" id="KW-0804">Transcription</keyword>
<keyword evidence="4" id="KW-0238">DNA-binding</keyword>
<keyword evidence="1" id="KW-0963">Cytoplasm</keyword>
<evidence type="ECO:0000256" key="2">
    <source>
        <dbReference type="ARBA" id="ARBA00022795"/>
    </source>
</evidence>
<dbReference type="GO" id="GO:0003677">
    <property type="term" value="F:DNA binding"/>
    <property type="evidence" value="ECO:0007669"/>
    <property type="project" value="UniProtKB-KW"/>
</dbReference>
<reference evidence="9 10" key="1">
    <citation type="submission" date="2020-12" db="EMBL/GenBank/DDBJ databases">
        <title>FDA dAtabase for Regulatory Grade micrObial Sequences (FDA-ARGOS): Supporting development and validation of Infectious Disease Dx tests.</title>
        <authorList>
            <person name="Nelson B."/>
            <person name="Plummer A."/>
            <person name="Tallon L."/>
            <person name="Sadzewicz L."/>
            <person name="Zhao X."/>
            <person name="Boylan J."/>
            <person name="Ott S."/>
            <person name="Bowen H."/>
            <person name="Vavikolanu K."/>
            <person name="Mehta A."/>
            <person name="Aluvathingal J."/>
            <person name="Nadendla S."/>
            <person name="Myers T."/>
            <person name="Yan Y."/>
            <person name="Sichtig H."/>
        </authorList>
    </citation>
    <scope>NUCLEOTIDE SEQUENCE [LARGE SCALE GENOMIC DNA]</scope>
    <source>
        <strain evidence="9 10">FDAARGOS_899</strain>
    </source>
</reference>
<dbReference type="Pfam" id="PF05247">
    <property type="entry name" value="FlhD"/>
    <property type="match status" value="1"/>
</dbReference>
<evidence type="ECO:0000313" key="10">
    <source>
        <dbReference type="Proteomes" id="UP000594943"/>
    </source>
</evidence>
<evidence type="ECO:0000256" key="4">
    <source>
        <dbReference type="ARBA" id="ARBA00023125"/>
    </source>
</evidence>
<dbReference type="SUPFAM" id="SSF63592">
    <property type="entry name" value="Flagellar transcriptional activator FlhD"/>
    <property type="match status" value="1"/>
</dbReference>
<evidence type="ECO:0000256" key="3">
    <source>
        <dbReference type="ARBA" id="ARBA00023015"/>
    </source>
</evidence>
<keyword evidence="2" id="KW-1005">Bacterial flagellum biogenesis</keyword>
<proteinExistence type="predicted"/>
<dbReference type="Gene3D" id="1.10.4000.10">
    <property type="entry name" value="Flagellar transcriptional activator FlhD"/>
    <property type="match status" value="1"/>
</dbReference>
<dbReference type="InterPro" id="IPR036194">
    <property type="entry name" value="FlhD_sf"/>
</dbReference>
<accession>A0A7U4P298</accession>
<dbReference type="EMBL" id="CP065686">
    <property type="protein sequence ID" value="QPS43145.1"/>
    <property type="molecule type" value="Genomic_DNA"/>
</dbReference>
<dbReference type="InterPro" id="IPR023559">
    <property type="entry name" value="Flagellar_FlhD"/>
</dbReference>
<keyword evidence="9" id="KW-0969">Cilium</keyword>
<evidence type="ECO:0000256" key="7">
    <source>
        <dbReference type="ARBA" id="ARBA00023163"/>
    </source>
</evidence>
<dbReference type="GO" id="GO:0044780">
    <property type="term" value="P:bacterial-type flagellum assembly"/>
    <property type="evidence" value="ECO:0007669"/>
    <property type="project" value="InterPro"/>
</dbReference>
<dbReference type="Proteomes" id="UP000594943">
    <property type="component" value="Chromosome 1"/>
</dbReference>
<evidence type="ECO:0000256" key="8">
    <source>
        <dbReference type="ARBA" id="ARBA00025431"/>
    </source>
</evidence>
<keyword evidence="9" id="KW-0282">Flagellum</keyword>
<dbReference type="KEGG" id="bhg:I6G56_16500"/>
<gene>
    <name evidence="9" type="ORF">I6G56_16500</name>
</gene>
<keyword evidence="5" id="KW-1015">Disulfide bond</keyword>
<keyword evidence="6" id="KW-0010">Activator</keyword>
<name>A0A7U4P298_9BURK</name>
<protein>
    <submittedName>
        <fullName evidence="9">Flagellar transcriptional regulator FlhD</fullName>
    </submittedName>
</protein>
<evidence type="ECO:0000313" key="9">
    <source>
        <dbReference type="EMBL" id="QPS43145.1"/>
    </source>
</evidence>